<dbReference type="Proteomes" id="UP001367676">
    <property type="component" value="Unassembled WGS sequence"/>
</dbReference>
<reference evidence="2 3" key="1">
    <citation type="submission" date="2024-03" db="EMBL/GenBank/DDBJ databases">
        <title>Adaptation during the transition from Ophiocordyceps entomopathogen to insect associate is accompanied by gene loss and intensified selection.</title>
        <authorList>
            <person name="Ward C.M."/>
            <person name="Onetto C.A."/>
            <person name="Borneman A.R."/>
        </authorList>
    </citation>
    <scope>NUCLEOTIDE SEQUENCE [LARGE SCALE GENOMIC DNA]</scope>
    <source>
        <strain evidence="2">AWRI1</strain>
        <tissue evidence="2">Single Adult Female</tissue>
    </source>
</reference>
<feature type="region of interest" description="Disordered" evidence="1">
    <location>
        <begin position="53"/>
        <end position="76"/>
    </location>
</feature>
<protein>
    <submittedName>
        <fullName evidence="2">Uncharacterized protein</fullName>
    </submittedName>
</protein>
<evidence type="ECO:0000256" key="1">
    <source>
        <dbReference type="SAM" id="MobiDB-lite"/>
    </source>
</evidence>
<gene>
    <name evidence="2" type="ORF">V9T40_009091</name>
</gene>
<evidence type="ECO:0000313" key="2">
    <source>
        <dbReference type="EMBL" id="KAK7601650.1"/>
    </source>
</evidence>
<proteinExistence type="predicted"/>
<sequence>MSLDVNVTPGTFDHDSNLRNGELKGFKLVYGVNSVASSNSRQSRTAMMREAVKHSHTAELTATAPGSQKRLCDSES</sequence>
<keyword evidence="3" id="KW-1185">Reference proteome</keyword>
<comment type="caution">
    <text evidence="2">The sequence shown here is derived from an EMBL/GenBank/DDBJ whole genome shotgun (WGS) entry which is preliminary data.</text>
</comment>
<name>A0AAN9TM35_9HEMI</name>
<evidence type="ECO:0000313" key="3">
    <source>
        <dbReference type="Proteomes" id="UP001367676"/>
    </source>
</evidence>
<accession>A0AAN9TM35</accession>
<dbReference type="AlphaFoldDB" id="A0AAN9TM35"/>
<dbReference type="EMBL" id="JBBCAQ010000010">
    <property type="protein sequence ID" value="KAK7601650.1"/>
    <property type="molecule type" value="Genomic_DNA"/>
</dbReference>
<organism evidence="2 3">
    <name type="scientific">Parthenolecanium corni</name>
    <dbReference type="NCBI Taxonomy" id="536013"/>
    <lineage>
        <taxon>Eukaryota</taxon>
        <taxon>Metazoa</taxon>
        <taxon>Ecdysozoa</taxon>
        <taxon>Arthropoda</taxon>
        <taxon>Hexapoda</taxon>
        <taxon>Insecta</taxon>
        <taxon>Pterygota</taxon>
        <taxon>Neoptera</taxon>
        <taxon>Paraneoptera</taxon>
        <taxon>Hemiptera</taxon>
        <taxon>Sternorrhyncha</taxon>
        <taxon>Coccoidea</taxon>
        <taxon>Coccidae</taxon>
        <taxon>Parthenolecanium</taxon>
    </lineage>
</organism>